<dbReference type="EMBL" id="JAGVRH010000001">
    <property type="protein sequence ID" value="MBS2126191.1"/>
    <property type="molecule type" value="Genomic_DNA"/>
</dbReference>
<dbReference type="GO" id="GO:0016787">
    <property type="term" value="F:hydrolase activity"/>
    <property type="evidence" value="ECO:0007669"/>
    <property type="project" value="UniProtKB-KW"/>
</dbReference>
<gene>
    <name evidence="1" type="ORF">J8J04_00450</name>
</gene>
<evidence type="ECO:0000313" key="1">
    <source>
        <dbReference type="EMBL" id="MBS2126191.1"/>
    </source>
</evidence>
<keyword evidence="2" id="KW-1185">Reference proteome</keyword>
<keyword evidence="1" id="KW-0378">Hydrolase</keyword>
<dbReference type="Pfam" id="PF08282">
    <property type="entry name" value="Hydrolase_3"/>
    <property type="match status" value="1"/>
</dbReference>
<accession>A0ABS5K2U5</accession>
<proteinExistence type="predicted"/>
<reference evidence="1" key="1">
    <citation type="submission" date="2021-04" db="EMBL/GenBank/DDBJ databases">
        <title>Draft genome sequence of StrPh-CL8, a phytoplasma strain causing strawberry phyllody in Chile.</title>
        <authorList>
            <person name="Cui W."/>
            <person name="Zamorano A."/>
            <person name="Fiore N."/>
        </authorList>
    </citation>
    <scope>NUCLEOTIDE SEQUENCE [LARGE SCALE GENOMIC DNA]</scope>
    <source>
        <strain evidence="1">StrPh-Cl</strain>
    </source>
</reference>
<dbReference type="InterPro" id="IPR023214">
    <property type="entry name" value="HAD_sf"/>
</dbReference>
<sequence length="29" mass="3323">MCIGDGPNDFEMIQLADIAITMRNRKIKK</sequence>
<dbReference type="Proteomes" id="UP000811481">
    <property type="component" value="Unassembled WGS sequence"/>
</dbReference>
<evidence type="ECO:0000313" key="2">
    <source>
        <dbReference type="Proteomes" id="UP000811481"/>
    </source>
</evidence>
<comment type="caution">
    <text evidence="1">The sequence shown here is derived from an EMBL/GenBank/DDBJ whole genome shotgun (WGS) entry which is preliminary data.</text>
</comment>
<organism evidence="1 2">
    <name type="scientific">'Fragaria x ananassa' phyllody phytoplasma</name>
    <dbReference type="NCBI Taxonomy" id="2358428"/>
    <lineage>
        <taxon>Bacteria</taxon>
        <taxon>Bacillati</taxon>
        <taxon>Mycoplasmatota</taxon>
        <taxon>Mollicutes</taxon>
        <taxon>Acholeplasmatales</taxon>
        <taxon>Acholeplasmataceae</taxon>
        <taxon>Candidatus Phytoplasma</taxon>
        <taxon>16SrXIII (Mexican periwinkle virescence group)</taxon>
    </lineage>
</organism>
<dbReference type="InterPro" id="IPR036412">
    <property type="entry name" value="HAD-like_sf"/>
</dbReference>
<protein>
    <submittedName>
        <fullName evidence="1">HAD hydrolase family protein</fullName>
    </submittedName>
</protein>
<name>A0ABS5K2U5_9MOLU</name>
<dbReference type="SUPFAM" id="SSF56784">
    <property type="entry name" value="HAD-like"/>
    <property type="match status" value="1"/>
</dbReference>
<dbReference type="Gene3D" id="3.40.50.1000">
    <property type="entry name" value="HAD superfamily/HAD-like"/>
    <property type="match status" value="1"/>
</dbReference>